<keyword evidence="2" id="KW-1185">Reference proteome</keyword>
<gene>
    <name evidence="1" type="ORF">EV182_003782</name>
</gene>
<proteinExistence type="predicted"/>
<accession>A0ACC1HS34</accession>
<evidence type="ECO:0000313" key="1">
    <source>
        <dbReference type="EMBL" id="KAJ1678573.1"/>
    </source>
</evidence>
<comment type="caution">
    <text evidence="1">The sequence shown here is derived from an EMBL/GenBank/DDBJ whole genome shotgun (WGS) entry which is preliminary data.</text>
</comment>
<organism evidence="1 2">
    <name type="scientific">Spiromyces aspiralis</name>
    <dbReference type="NCBI Taxonomy" id="68401"/>
    <lineage>
        <taxon>Eukaryota</taxon>
        <taxon>Fungi</taxon>
        <taxon>Fungi incertae sedis</taxon>
        <taxon>Zoopagomycota</taxon>
        <taxon>Kickxellomycotina</taxon>
        <taxon>Kickxellomycetes</taxon>
        <taxon>Kickxellales</taxon>
        <taxon>Kickxellaceae</taxon>
        <taxon>Spiromyces</taxon>
    </lineage>
</organism>
<sequence>MGQLLHYGFDALLVAMVLAGIRRTTGYTLKAASKRNIAAQDQQQPTWIDRYLQLGERALDATVAFMANFPNWFEKR</sequence>
<protein>
    <submittedName>
        <fullName evidence="1">Uncharacterized protein</fullName>
    </submittedName>
</protein>
<evidence type="ECO:0000313" key="2">
    <source>
        <dbReference type="Proteomes" id="UP001145114"/>
    </source>
</evidence>
<reference evidence="1" key="1">
    <citation type="submission" date="2022-06" db="EMBL/GenBank/DDBJ databases">
        <title>Phylogenomic reconstructions and comparative analyses of Kickxellomycotina fungi.</title>
        <authorList>
            <person name="Reynolds N.K."/>
            <person name="Stajich J.E."/>
            <person name="Barry K."/>
            <person name="Grigoriev I.V."/>
            <person name="Crous P."/>
            <person name="Smith M.E."/>
        </authorList>
    </citation>
    <scope>NUCLEOTIDE SEQUENCE</scope>
    <source>
        <strain evidence="1">RSA 2271</strain>
    </source>
</reference>
<name>A0ACC1HS34_9FUNG</name>
<dbReference type="Proteomes" id="UP001145114">
    <property type="component" value="Unassembled WGS sequence"/>
</dbReference>
<dbReference type="EMBL" id="JAMZIH010001042">
    <property type="protein sequence ID" value="KAJ1678573.1"/>
    <property type="molecule type" value="Genomic_DNA"/>
</dbReference>